<evidence type="ECO:0000313" key="2">
    <source>
        <dbReference type="Proteomes" id="UP000465846"/>
    </source>
</evidence>
<dbReference type="AlphaFoldDB" id="A0A6C0UHI5"/>
<proteinExistence type="predicted"/>
<accession>A0A6C0UHI5</accession>
<reference evidence="1 2" key="1">
    <citation type="submission" date="2020-02" db="EMBL/GenBank/DDBJ databases">
        <title>Whole genome sequence of Halogeometricum borinquense strain wsp4.</title>
        <authorList>
            <person name="Verma D.K."/>
            <person name="Gopal K."/>
            <person name="Prasad E.S."/>
        </authorList>
    </citation>
    <scope>NUCLEOTIDE SEQUENCE [LARGE SCALE GENOMIC DNA]</scope>
    <source>
        <strain evidence="2">wsp4</strain>
    </source>
</reference>
<dbReference type="EMBL" id="CP048739">
    <property type="protein sequence ID" value="QIB75014.1"/>
    <property type="molecule type" value="Genomic_DNA"/>
</dbReference>
<dbReference type="RefSeq" id="WP_163486836.1">
    <property type="nucleotide sequence ID" value="NZ_CP048739.1"/>
</dbReference>
<sequence>MSEVLRLILEQEFDCPVVECDFHGDRRELNGHIHGLKSNDGPHLVAAARYGDWIIPTLAQIRKVAQAIRTENNATDL</sequence>
<protein>
    <submittedName>
        <fullName evidence="1">Uncharacterized protein</fullName>
    </submittedName>
</protein>
<organism evidence="1 2">
    <name type="scientific">Halogeometricum borinquense</name>
    <dbReference type="NCBI Taxonomy" id="60847"/>
    <lineage>
        <taxon>Archaea</taxon>
        <taxon>Methanobacteriati</taxon>
        <taxon>Methanobacteriota</taxon>
        <taxon>Stenosarchaea group</taxon>
        <taxon>Halobacteria</taxon>
        <taxon>Halobacteriales</taxon>
        <taxon>Haloferacaceae</taxon>
        <taxon>Halogeometricum</taxon>
    </lineage>
</organism>
<name>A0A6C0UHI5_9EURY</name>
<dbReference type="GeneID" id="44080221"/>
<gene>
    <name evidence="1" type="ORF">G3I44_12430</name>
</gene>
<evidence type="ECO:0000313" key="1">
    <source>
        <dbReference type="EMBL" id="QIB75014.1"/>
    </source>
</evidence>
<dbReference type="Proteomes" id="UP000465846">
    <property type="component" value="Chromosome"/>
</dbReference>